<reference evidence="1" key="1">
    <citation type="journal article" date="2009" name="PLoS Genet.">
        <title>Sequencing, mapping, and analysis of 27,455 maize full-length cDNAs.</title>
        <authorList>
            <person name="Soderlund C."/>
            <person name="Descour A."/>
            <person name="Kudrna D."/>
            <person name="Bomhoff M."/>
            <person name="Boyd L."/>
            <person name="Currie J."/>
            <person name="Angelova A."/>
            <person name="Collura K."/>
            <person name="Wissotski M."/>
            <person name="Ashley E."/>
            <person name="Morrow D."/>
            <person name="Fernandes J."/>
            <person name="Walbot V."/>
            <person name="Yu Y."/>
        </authorList>
    </citation>
    <scope>NUCLEOTIDE SEQUENCE</scope>
    <source>
        <strain evidence="1">B73</strain>
    </source>
</reference>
<dbReference type="AlphaFoldDB" id="C4J0N2"/>
<proteinExistence type="evidence at transcript level"/>
<sequence>MSRKGTIRQHNKRTQNQLTDTGLFHITCTLHHSFTQQMDAERQNSLRYLRLG</sequence>
<protein>
    <submittedName>
        <fullName evidence="1">Uncharacterized protein</fullName>
    </submittedName>
</protein>
<accession>C4J0N2</accession>
<evidence type="ECO:0000313" key="1">
    <source>
        <dbReference type="EMBL" id="ACR34732.1"/>
    </source>
</evidence>
<organism evidence="1">
    <name type="scientific">Zea mays</name>
    <name type="common">Maize</name>
    <dbReference type="NCBI Taxonomy" id="4577"/>
    <lineage>
        <taxon>Eukaryota</taxon>
        <taxon>Viridiplantae</taxon>
        <taxon>Streptophyta</taxon>
        <taxon>Embryophyta</taxon>
        <taxon>Tracheophyta</taxon>
        <taxon>Spermatophyta</taxon>
        <taxon>Magnoliopsida</taxon>
        <taxon>Liliopsida</taxon>
        <taxon>Poales</taxon>
        <taxon>Poaceae</taxon>
        <taxon>PACMAD clade</taxon>
        <taxon>Panicoideae</taxon>
        <taxon>Andropogonodae</taxon>
        <taxon>Andropogoneae</taxon>
        <taxon>Tripsacinae</taxon>
        <taxon>Zea</taxon>
    </lineage>
</organism>
<reference evidence="1" key="2">
    <citation type="submission" date="2012-06" db="EMBL/GenBank/DDBJ databases">
        <authorList>
            <person name="Yu Y."/>
            <person name="Currie J."/>
            <person name="Lomeli R."/>
            <person name="Angelova A."/>
            <person name="Collura K."/>
            <person name="Wissotski M."/>
            <person name="Campos D."/>
            <person name="Kudrna D."/>
            <person name="Golser W."/>
            <person name="Ashely E."/>
            <person name="Descour A."/>
            <person name="Fernandes J."/>
            <person name="Soderlund C."/>
            <person name="Walbot V."/>
        </authorList>
    </citation>
    <scope>NUCLEOTIDE SEQUENCE</scope>
    <source>
        <strain evidence="1">B73</strain>
    </source>
</reference>
<name>C4J0N2_MAIZE</name>
<dbReference type="EMBL" id="BT084379">
    <property type="protein sequence ID" value="ACR34732.1"/>
    <property type="molecule type" value="mRNA"/>
</dbReference>